<evidence type="ECO:0000256" key="9">
    <source>
        <dbReference type="SAM" id="Phobius"/>
    </source>
</evidence>
<evidence type="ECO:0000313" key="11">
    <source>
        <dbReference type="Proteomes" id="UP000001631"/>
    </source>
</evidence>
<sequence length="182" mass="19992">MAPVANPPPPPRWAVEMNTAAPPRPSKTANIPDPPGYSANKLSTKSELIPLPSQQRASPQQQSASTTSAAALRKAAETDALKLKKAWELALAPTKQLPMNAIMMYMSGNSLQIFSIMMVFMLFKGPIQGLLNTNSAFAKFEAESTKGQMLGVKVVLMRWDYCPWYRLDVNLYAHLGRQDQTG</sequence>
<evidence type="ECO:0000256" key="3">
    <source>
        <dbReference type="ARBA" id="ARBA00020820"/>
    </source>
</evidence>
<dbReference type="GO" id="GO:0005789">
    <property type="term" value="C:endoplasmic reticulum membrane"/>
    <property type="evidence" value="ECO:0007669"/>
    <property type="project" value="UniProtKB-SubCell"/>
</dbReference>
<dbReference type="RefSeq" id="XP_045284951.1">
    <property type="nucleotide sequence ID" value="XM_045434160.1"/>
</dbReference>
<dbReference type="Proteomes" id="UP000001631">
    <property type="component" value="Unassembled WGS sequence"/>
</dbReference>
<comment type="similarity">
    <text evidence="2">Belongs to the EMC4 family.</text>
</comment>
<dbReference type="VEuPathDB" id="FungiDB:I7I50_09388"/>
<feature type="region of interest" description="Disordered" evidence="8">
    <location>
        <begin position="1"/>
        <end position="70"/>
    </location>
</feature>
<keyword evidence="4 9" id="KW-0812">Transmembrane</keyword>
<dbReference type="PANTHER" id="PTHR19315">
    <property type="entry name" value="ER MEMBRANE PROTEIN COMPLEX SUBUNIT 4"/>
    <property type="match status" value="1"/>
</dbReference>
<dbReference type="Pfam" id="PF06417">
    <property type="entry name" value="EMC4"/>
    <property type="match status" value="1"/>
</dbReference>
<dbReference type="HOGENOM" id="CLU_098404_2_0_1"/>
<proteinExistence type="inferred from homology"/>
<protein>
    <recommendedName>
        <fullName evidence="3">ER membrane protein complex subunit 4</fullName>
    </recommendedName>
</protein>
<accession>C0NVD1</accession>
<keyword evidence="11" id="KW-1185">Reference proteome</keyword>
<dbReference type="GeneID" id="69040127"/>
<evidence type="ECO:0000256" key="4">
    <source>
        <dbReference type="ARBA" id="ARBA00022692"/>
    </source>
</evidence>
<feature type="compositionally biased region" description="Low complexity" evidence="8">
    <location>
        <begin position="51"/>
        <end position="70"/>
    </location>
</feature>
<evidence type="ECO:0000256" key="2">
    <source>
        <dbReference type="ARBA" id="ARBA00007715"/>
    </source>
</evidence>
<comment type="subcellular location">
    <subcellularLocation>
        <location evidence="1">Endoplasmic reticulum membrane</location>
        <topology evidence="1">Multi-pass membrane protein</topology>
    </subcellularLocation>
</comment>
<keyword evidence="6 9" id="KW-1133">Transmembrane helix</keyword>
<name>C0NVD1_AJECG</name>
<evidence type="ECO:0000256" key="7">
    <source>
        <dbReference type="ARBA" id="ARBA00023136"/>
    </source>
</evidence>
<evidence type="ECO:0000256" key="1">
    <source>
        <dbReference type="ARBA" id="ARBA00004477"/>
    </source>
</evidence>
<dbReference type="EMBL" id="GG663373">
    <property type="protein sequence ID" value="EEH04470.1"/>
    <property type="molecule type" value="Genomic_DNA"/>
</dbReference>
<organism evidence="10 11">
    <name type="scientific">Ajellomyces capsulatus (strain G186AR / H82 / ATCC MYA-2454 / RMSCC 2432)</name>
    <name type="common">Darling's disease fungus</name>
    <name type="synonym">Histoplasma capsulatum</name>
    <dbReference type="NCBI Taxonomy" id="447093"/>
    <lineage>
        <taxon>Eukaryota</taxon>
        <taxon>Fungi</taxon>
        <taxon>Dikarya</taxon>
        <taxon>Ascomycota</taxon>
        <taxon>Pezizomycotina</taxon>
        <taxon>Eurotiomycetes</taxon>
        <taxon>Eurotiomycetidae</taxon>
        <taxon>Onygenales</taxon>
        <taxon>Ajellomycetaceae</taxon>
        <taxon>Histoplasma</taxon>
    </lineage>
</organism>
<gene>
    <name evidence="10" type="ORF">HCBG_07111</name>
</gene>
<reference evidence="10" key="1">
    <citation type="submission" date="2009-02" db="EMBL/GenBank/DDBJ databases">
        <title>The Genome Sequence of Ajellomyces capsulatus strain G186AR.</title>
        <authorList>
            <consortium name="The Broad Institute Genome Sequencing Platform"/>
            <person name="Champion M."/>
            <person name="Cuomo C."/>
            <person name="Ma L.-J."/>
            <person name="Henn M.R."/>
            <person name="Sil A."/>
            <person name="Goldman B."/>
            <person name="Young S.K."/>
            <person name="Kodira C.D."/>
            <person name="Zeng Q."/>
            <person name="Koehrsen M."/>
            <person name="Alvarado L."/>
            <person name="Berlin A."/>
            <person name="Borenstein D."/>
            <person name="Chen Z."/>
            <person name="Engels R."/>
            <person name="Freedman E."/>
            <person name="Gellesch M."/>
            <person name="Goldberg J."/>
            <person name="Griggs A."/>
            <person name="Gujja S."/>
            <person name="Heiman D."/>
            <person name="Hepburn T."/>
            <person name="Howarth C."/>
            <person name="Jen D."/>
            <person name="Larson L."/>
            <person name="Lewis B."/>
            <person name="Mehta T."/>
            <person name="Park D."/>
            <person name="Pearson M."/>
            <person name="Roberts A."/>
            <person name="Saif S."/>
            <person name="Shea T."/>
            <person name="Shenoy N."/>
            <person name="Sisk P."/>
            <person name="Stolte C."/>
            <person name="Sykes S."/>
            <person name="Walk T."/>
            <person name="White J."/>
            <person name="Yandava C."/>
            <person name="Klein B."/>
            <person name="McEwen J.G."/>
            <person name="Puccia R."/>
            <person name="Goldman G.H."/>
            <person name="Felipe M.S."/>
            <person name="Nino-Vega G."/>
            <person name="San-Blas G."/>
            <person name="Taylor J."/>
            <person name="Mendoza L."/>
            <person name="Galagan J."/>
            <person name="Nusbaum C."/>
            <person name="Birren B."/>
        </authorList>
    </citation>
    <scope>NUCLEOTIDE SEQUENCE</scope>
    <source>
        <strain evidence="10">G186AR</strain>
    </source>
</reference>
<evidence type="ECO:0000256" key="5">
    <source>
        <dbReference type="ARBA" id="ARBA00022824"/>
    </source>
</evidence>
<evidence type="ECO:0000313" key="10">
    <source>
        <dbReference type="EMBL" id="EEH04470.1"/>
    </source>
</evidence>
<dbReference type="AlphaFoldDB" id="C0NVD1"/>
<feature type="transmembrane region" description="Helical" evidence="9">
    <location>
        <begin position="102"/>
        <end position="123"/>
    </location>
</feature>
<dbReference type="InParanoid" id="C0NVD1"/>
<evidence type="ECO:0000256" key="8">
    <source>
        <dbReference type="SAM" id="MobiDB-lite"/>
    </source>
</evidence>
<dbReference type="STRING" id="447093.C0NVD1"/>
<evidence type="ECO:0000256" key="6">
    <source>
        <dbReference type="ARBA" id="ARBA00022989"/>
    </source>
</evidence>
<keyword evidence="5" id="KW-0256">Endoplasmic reticulum</keyword>
<keyword evidence="7 9" id="KW-0472">Membrane</keyword>
<feature type="compositionally biased region" description="Pro residues" evidence="8">
    <location>
        <begin position="1"/>
        <end position="12"/>
    </location>
</feature>
<dbReference type="FunCoup" id="C0NVD1">
    <property type="interactions" value="705"/>
</dbReference>
<dbReference type="InterPro" id="IPR009445">
    <property type="entry name" value="TMEM85/Emc4"/>
</dbReference>